<evidence type="ECO:0000313" key="2">
    <source>
        <dbReference type="Proteomes" id="UP001519460"/>
    </source>
</evidence>
<evidence type="ECO:0000313" key="1">
    <source>
        <dbReference type="EMBL" id="KAK7500371.1"/>
    </source>
</evidence>
<keyword evidence="2" id="KW-1185">Reference proteome</keyword>
<dbReference type="EMBL" id="JACVVK020000037">
    <property type="protein sequence ID" value="KAK7500371.1"/>
    <property type="molecule type" value="Genomic_DNA"/>
</dbReference>
<organism evidence="1 2">
    <name type="scientific">Batillaria attramentaria</name>
    <dbReference type="NCBI Taxonomy" id="370345"/>
    <lineage>
        <taxon>Eukaryota</taxon>
        <taxon>Metazoa</taxon>
        <taxon>Spiralia</taxon>
        <taxon>Lophotrochozoa</taxon>
        <taxon>Mollusca</taxon>
        <taxon>Gastropoda</taxon>
        <taxon>Caenogastropoda</taxon>
        <taxon>Sorbeoconcha</taxon>
        <taxon>Cerithioidea</taxon>
        <taxon>Batillariidae</taxon>
        <taxon>Batillaria</taxon>
    </lineage>
</organism>
<dbReference type="PANTHER" id="PTHR20908">
    <property type="entry name" value="LD15586P"/>
    <property type="match status" value="1"/>
</dbReference>
<dbReference type="PANTHER" id="PTHR20908:SF1">
    <property type="entry name" value="LD15586P"/>
    <property type="match status" value="1"/>
</dbReference>
<dbReference type="Gene3D" id="3.40.50.1820">
    <property type="entry name" value="alpha/beta hydrolase"/>
    <property type="match status" value="1"/>
</dbReference>
<dbReference type="InterPro" id="IPR029058">
    <property type="entry name" value="AB_hydrolase_fold"/>
</dbReference>
<dbReference type="Proteomes" id="UP001519460">
    <property type="component" value="Unassembled WGS sequence"/>
</dbReference>
<accession>A0ABD0LMA3</accession>
<proteinExistence type="predicted"/>
<protein>
    <submittedName>
        <fullName evidence="1">Uncharacterized protein</fullName>
    </submittedName>
</protein>
<dbReference type="AlphaFoldDB" id="A0ABD0LMA3"/>
<comment type="caution">
    <text evidence="1">The sequence shown here is derived from an EMBL/GenBank/DDBJ whole genome shotgun (WGS) entry which is preliminary data.</text>
</comment>
<dbReference type="SUPFAM" id="SSF53474">
    <property type="entry name" value="alpha/beta-Hydrolases"/>
    <property type="match status" value="1"/>
</dbReference>
<dbReference type="InterPro" id="IPR008547">
    <property type="entry name" value="DUF829_TMEM53"/>
</dbReference>
<reference evidence="1 2" key="1">
    <citation type="journal article" date="2023" name="Sci. Data">
        <title>Genome assembly of the Korean intertidal mud-creeper Batillaria attramentaria.</title>
        <authorList>
            <person name="Patra A.K."/>
            <person name="Ho P.T."/>
            <person name="Jun S."/>
            <person name="Lee S.J."/>
            <person name="Kim Y."/>
            <person name="Won Y.J."/>
        </authorList>
    </citation>
    <scope>NUCLEOTIDE SEQUENCE [LARGE SCALE GENOMIC DNA]</scope>
    <source>
        <strain evidence="1">Wonlab-2016</strain>
    </source>
</reference>
<name>A0ABD0LMA3_9CAEN</name>
<dbReference type="Pfam" id="PF05705">
    <property type="entry name" value="DUF829"/>
    <property type="match status" value="1"/>
</dbReference>
<gene>
    <name evidence="1" type="ORF">BaRGS_00008278</name>
</gene>
<sequence length="192" mass="22131">MCLRLAVLQESDYLSSRQIVIHGFSIGAFVYTQLLLQLQQGGPAHRAVRQRLVGAVMDSPAYMDQMVRGIADSASNVPAVRWLVHFTLQSYLSLFPKSVTFHYRESHRVFHDNCVPTLILYSSADRISSAEVSEDYMREWREKGYRVFCRKWGDSPHVGHFRLHPEQYTEALYSFLDHVIETEVAQLMDMAC</sequence>